<dbReference type="Gramene" id="AET7Gv20695300.10">
    <property type="protein sequence ID" value="AET7Gv20695300.10"/>
    <property type="gene ID" value="AET7Gv20695300"/>
</dbReference>
<reference evidence="2" key="3">
    <citation type="journal article" date="2017" name="Nature">
        <title>Genome sequence of the progenitor of the wheat D genome Aegilops tauschii.</title>
        <authorList>
            <person name="Luo M.C."/>
            <person name="Gu Y.Q."/>
            <person name="Puiu D."/>
            <person name="Wang H."/>
            <person name="Twardziok S.O."/>
            <person name="Deal K.R."/>
            <person name="Huo N."/>
            <person name="Zhu T."/>
            <person name="Wang L."/>
            <person name="Wang Y."/>
            <person name="McGuire P.E."/>
            <person name="Liu S."/>
            <person name="Long H."/>
            <person name="Ramasamy R.K."/>
            <person name="Rodriguez J.C."/>
            <person name="Van S.L."/>
            <person name="Yuan L."/>
            <person name="Wang Z."/>
            <person name="Xia Z."/>
            <person name="Xiao L."/>
            <person name="Anderson O.D."/>
            <person name="Ouyang S."/>
            <person name="Liang Y."/>
            <person name="Zimin A.V."/>
            <person name="Pertea G."/>
            <person name="Qi P."/>
            <person name="Bennetzen J.L."/>
            <person name="Dai X."/>
            <person name="Dawson M.W."/>
            <person name="Muller H.G."/>
            <person name="Kugler K."/>
            <person name="Rivarola-Duarte L."/>
            <person name="Spannagl M."/>
            <person name="Mayer K.F.X."/>
            <person name="Lu F.H."/>
            <person name="Bevan M.W."/>
            <person name="Leroy P."/>
            <person name="Li P."/>
            <person name="You F.M."/>
            <person name="Sun Q."/>
            <person name="Liu Z."/>
            <person name="Lyons E."/>
            <person name="Wicker T."/>
            <person name="Salzberg S.L."/>
            <person name="Devos K.M."/>
            <person name="Dvorak J."/>
        </authorList>
    </citation>
    <scope>NUCLEOTIDE SEQUENCE [LARGE SCALE GENOMIC DNA]</scope>
    <source>
        <strain evidence="2">cv. AL8/78</strain>
    </source>
</reference>
<dbReference type="Proteomes" id="UP000015105">
    <property type="component" value="Chromosome 7D"/>
</dbReference>
<dbReference type="EnsemblPlants" id="AET7Gv20695300.17">
    <property type="protein sequence ID" value="AET7Gv20695300.17"/>
    <property type="gene ID" value="AET7Gv20695300"/>
</dbReference>
<organism evidence="2 3">
    <name type="scientific">Aegilops tauschii subsp. strangulata</name>
    <name type="common">Goatgrass</name>
    <dbReference type="NCBI Taxonomy" id="200361"/>
    <lineage>
        <taxon>Eukaryota</taxon>
        <taxon>Viridiplantae</taxon>
        <taxon>Streptophyta</taxon>
        <taxon>Embryophyta</taxon>
        <taxon>Tracheophyta</taxon>
        <taxon>Spermatophyta</taxon>
        <taxon>Magnoliopsida</taxon>
        <taxon>Liliopsida</taxon>
        <taxon>Poales</taxon>
        <taxon>Poaceae</taxon>
        <taxon>BOP clade</taxon>
        <taxon>Pooideae</taxon>
        <taxon>Triticodae</taxon>
        <taxon>Triticeae</taxon>
        <taxon>Triticinae</taxon>
        <taxon>Aegilops</taxon>
    </lineage>
</organism>
<protein>
    <submittedName>
        <fullName evidence="2">Uncharacterized protein</fullName>
    </submittedName>
</protein>
<accession>A0A453RTM2</accession>
<dbReference type="Gramene" id="AET7Gv20695300.2">
    <property type="protein sequence ID" value="AET7Gv20695300.2"/>
    <property type="gene ID" value="AET7Gv20695300"/>
</dbReference>
<dbReference type="Gramene" id="AET7Gv20695300.9">
    <property type="protein sequence ID" value="AET7Gv20695300.9"/>
    <property type="gene ID" value="AET7Gv20695300"/>
</dbReference>
<dbReference type="EnsemblPlants" id="AET7Gv20695300.10">
    <property type="protein sequence ID" value="AET7Gv20695300.10"/>
    <property type="gene ID" value="AET7Gv20695300"/>
</dbReference>
<name>A0A453RTM2_AEGTS</name>
<reference evidence="2" key="5">
    <citation type="journal article" date="2021" name="G3 (Bethesda)">
        <title>Aegilops tauschii genome assembly Aet v5.0 features greater sequence contiguity and improved annotation.</title>
        <authorList>
            <person name="Wang L."/>
            <person name="Zhu T."/>
            <person name="Rodriguez J.C."/>
            <person name="Deal K.R."/>
            <person name="Dubcovsky J."/>
            <person name="McGuire P.E."/>
            <person name="Lux T."/>
            <person name="Spannagl M."/>
            <person name="Mayer K.F.X."/>
            <person name="Baldrich P."/>
            <person name="Meyers B.C."/>
            <person name="Huo N."/>
            <person name="Gu Y.Q."/>
            <person name="Zhou H."/>
            <person name="Devos K.M."/>
            <person name="Bennetzen J.L."/>
            <person name="Unver T."/>
            <person name="Budak H."/>
            <person name="Gulick P.J."/>
            <person name="Galiba G."/>
            <person name="Kalapos B."/>
            <person name="Nelson D.R."/>
            <person name="Li P."/>
            <person name="You F.M."/>
            <person name="Luo M.C."/>
            <person name="Dvorak J."/>
        </authorList>
    </citation>
    <scope>NUCLEOTIDE SEQUENCE [LARGE SCALE GENOMIC DNA]</scope>
    <source>
        <strain evidence="2">cv. AL8/78</strain>
    </source>
</reference>
<reference evidence="2" key="4">
    <citation type="submission" date="2019-03" db="UniProtKB">
        <authorList>
            <consortium name="EnsemblPlants"/>
        </authorList>
    </citation>
    <scope>IDENTIFICATION</scope>
</reference>
<evidence type="ECO:0000313" key="3">
    <source>
        <dbReference type="Proteomes" id="UP000015105"/>
    </source>
</evidence>
<dbReference type="Gramene" id="AET7Gv20695300.17">
    <property type="protein sequence ID" value="AET7Gv20695300.17"/>
    <property type="gene ID" value="AET7Gv20695300"/>
</dbReference>
<evidence type="ECO:0000256" key="1">
    <source>
        <dbReference type="SAM" id="MobiDB-lite"/>
    </source>
</evidence>
<dbReference type="EnsemblPlants" id="AET7Gv20695300.9">
    <property type="protein sequence ID" value="AET7Gv20695300.9"/>
    <property type="gene ID" value="AET7Gv20695300"/>
</dbReference>
<feature type="region of interest" description="Disordered" evidence="1">
    <location>
        <begin position="56"/>
        <end position="84"/>
    </location>
</feature>
<proteinExistence type="predicted"/>
<dbReference type="AlphaFoldDB" id="A0A453RTM2"/>
<dbReference type="EnsemblPlants" id="AET7Gv20695300.2">
    <property type="protein sequence ID" value="AET7Gv20695300.2"/>
    <property type="gene ID" value="AET7Gv20695300"/>
</dbReference>
<keyword evidence="3" id="KW-1185">Reference proteome</keyword>
<reference evidence="3" key="2">
    <citation type="journal article" date="2017" name="Nat. Plants">
        <title>The Aegilops tauschii genome reveals multiple impacts of transposons.</title>
        <authorList>
            <person name="Zhao G."/>
            <person name="Zou C."/>
            <person name="Li K."/>
            <person name="Wang K."/>
            <person name="Li T."/>
            <person name="Gao L."/>
            <person name="Zhang X."/>
            <person name="Wang H."/>
            <person name="Yang Z."/>
            <person name="Liu X."/>
            <person name="Jiang W."/>
            <person name="Mao L."/>
            <person name="Kong X."/>
            <person name="Jiao Y."/>
            <person name="Jia J."/>
        </authorList>
    </citation>
    <scope>NUCLEOTIDE SEQUENCE [LARGE SCALE GENOMIC DNA]</scope>
    <source>
        <strain evidence="3">cv. AL8/78</strain>
    </source>
</reference>
<evidence type="ECO:0000313" key="2">
    <source>
        <dbReference type="EnsemblPlants" id="AET7Gv20695300.10"/>
    </source>
</evidence>
<sequence>MVTYLVHQYSPLSNYKKCPPTTARSHPLELTLSFPSHPPGHPSLAPLQIPVVAGLSSPSSPLSHPASSLSPHHRATLFPPTARNPPPVGQKLDFLGAGDELLAGGGAGSACFNAGDEATWIRAGCCWRTSGCGWTWCGASARCWPTTRRAPPRCGTPGAHPERRRCRGLVRPPLPRPPRPWVPLAARPRACTVYASNDAAFTDEEFASIPRIGGRKKSSQAWKTGSKMGASYTLYRCRALLRAAALSI</sequence>
<feature type="compositionally biased region" description="Low complexity" evidence="1">
    <location>
        <begin position="56"/>
        <end position="70"/>
    </location>
</feature>
<reference evidence="3" key="1">
    <citation type="journal article" date="2014" name="Science">
        <title>Ancient hybridizations among the ancestral genomes of bread wheat.</title>
        <authorList>
            <consortium name="International Wheat Genome Sequencing Consortium,"/>
            <person name="Marcussen T."/>
            <person name="Sandve S.R."/>
            <person name="Heier L."/>
            <person name="Spannagl M."/>
            <person name="Pfeifer M."/>
            <person name="Jakobsen K.S."/>
            <person name="Wulff B.B."/>
            <person name="Steuernagel B."/>
            <person name="Mayer K.F."/>
            <person name="Olsen O.A."/>
        </authorList>
    </citation>
    <scope>NUCLEOTIDE SEQUENCE [LARGE SCALE GENOMIC DNA]</scope>
    <source>
        <strain evidence="3">cv. AL8/78</strain>
    </source>
</reference>